<proteinExistence type="inferred from homology"/>
<comment type="catalytic activity">
    <reaction evidence="10">
        <text>ATP + H2O = ADP + phosphate + H(+)</text>
        <dbReference type="Rhea" id="RHEA:13065"/>
        <dbReference type="ChEBI" id="CHEBI:15377"/>
        <dbReference type="ChEBI" id="CHEBI:15378"/>
        <dbReference type="ChEBI" id="CHEBI:30616"/>
        <dbReference type="ChEBI" id="CHEBI:43474"/>
        <dbReference type="ChEBI" id="CHEBI:456216"/>
        <dbReference type="EC" id="5.6.2.4"/>
    </reaction>
</comment>
<keyword evidence="3 11" id="KW-0378">Hydrolase</keyword>
<evidence type="ECO:0000256" key="9">
    <source>
        <dbReference type="ARBA" id="ARBA00034808"/>
    </source>
</evidence>
<dbReference type="CDD" id="cd17932">
    <property type="entry name" value="DEXQc_UvrD"/>
    <property type="match status" value="1"/>
</dbReference>
<feature type="domain" description="UvrD-like helicase ATP-binding" evidence="12">
    <location>
        <begin position="8"/>
        <end position="285"/>
    </location>
</feature>
<dbReference type="GO" id="GO:0000725">
    <property type="term" value="P:recombinational repair"/>
    <property type="evidence" value="ECO:0007669"/>
    <property type="project" value="TreeGrafter"/>
</dbReference>
<dbReference type="GO" id="GO:0016887">
    <property type="term" value="F:ATP hydrolysis activity"/>
    <property type="evidence" value="ECO:0007669"/>
    <property type="project" value="RHEA"/>
</dbReference>
<dbReference type="Proteomes" id="UP000230232">
    <property type="component" value="Unassembled WGS sequence"/>
</dbReference>
<evidence type="ECO:0000256" key="7">
    <source>
        <dbReference type="ARBA" id="ARBA00023235"/>
    </source>
</evidence>
<dbReference type="FunFam" id="1.10.10.160:FF:000001">
    <property type="entry name" value="ATP-dependent DNA helicase"/>
    <property type="match status" value="1"/>
</dbReference>
<name>A0A2H0R4B1_9BACT</name>
<feature type="domain" description="UvrD-like helicase C-terminal" evidence="13">
    <location>
        <begin position="286"/>
        <end position="556"/>
    </location>
</feature>
<protein>
    <recommendedName>
        <fullName evidence="9">DNA 3'-5' helicase</fullName>
        <ecNumber evidence="9">5.6.2.4</ecNumber>
    </recommendedName>
</protein>
<evidence type="ECO:0000256" key="3">
    <source>
        <dbReference type="ARBA" id="ARBA00022801"/>
    </source>
</evidence>
<evidence type="ECO:0000256" key="2">
    <source>
        <dbReference type="ARBA" id="ARBA00022741"/>
    </source>
</evidence>
<dbReference type="GO" id="GO:0005524">
    <property type="term" value="F:ATP binding"/>
    <property type="evidence" value="ECO:0007669"/>
    <property type="project" value="UniProtKB-UniRule"/>
</dbReference>
<evidence type="ECO:0000256" key="5">
    <source>
        <dbReference type="ARBA" id="ARBA00022840"/>
    </source>
</evidence>
<evidence type="ECO:0000259" key="12">
    <source>
        <dbReference type="PROSITE" id="PS51198"/>
    </source>
</evidence>
<gene>
    <name evidence="14" type="ORF">COV31_01495</name>
</gene>
<dbReference type="InterPro" id="IPR013986">
    <property type="entry name" value="DExx_box_DNA_helicase_dom_sf"/>
</dbReference>
<dbReference type="PANTHER" id="PTHR11070:SF2">
    <property type="entry name" value="ATP-DEPENDENT DNA HELICASE SRS2"/>
    <property type="match status" value="1"/>
</dbReference>
<dbReference type="Gene3D" id="1.10.486.10">
    <property type="entry name" value="PCRA, domain 4"/>
    <property type="match status" value="1"/>
</dbReference>
<dbReference type="InterPro" id="IPR000212">
    <property type="entry name" value="DNA_helicase_UvrD/REP"/>
</dbReference>
<keyword evidence="4 11" id="KW-0347">Helicase</keyword>
<keyword evidence="6" id="KW-0238">DNA-binding</keyword>
<dbReference type="CDD" id="cd18807">
    <property type="entry name" value="SF1_C_UvrD"/>
    <property type="match status" value="1"/>
</dbReference>
<comment type="caution">
    <text evidence="14">The sequence shown here is derived from an EMBL/GenBank/DDBJ whole genome shotgun (WGS) entry which is preliminary data.</text>
</comment>
<comment type="similarity">
    <text evidence="1">Belongs to the helicase family. UvrD subfamily.</text>
</comment>
<dbReference type="GO" id="GO:0003677">
    <property type="term" value="F:DNA binding"/>
    <property type="evidence" value="ECO:0007669"/>
    <property type="project" value="UniProtKB-KW"/>
</dbReference>
<sequence length="658" mass="74998">MQPETILKKLNAKQQEAVTTTTGPVLVVAGPGSGKTRLLTHRIAYLIATGVQPENILAVTFTNKAANEMRERVKKIVGQKNSSHIGTFHSICGRILRAEIEQLGYSPNFSVYGTEDQLGLIKKVMEAQHIDSKQFHPRAILGKISNLKNELITAEKQAETNLDFFGHVVNQVYNQYQKELRQNQALDFDDMIMLTVEIFEKYPDVLKRYQNTFKYLMIDEFQDTNKANYTFVRLIARAHNNILVVGDDAQGIFSWRGADIRNILTFERDYPQAKVITLDQNYRSTQAIIRAASVLIANNDNQIKKELWTENDSGDQIFIQQAADERQEGRFIIKTIKKLQEDGLNPRQIAILYRTHAQSRYLEEALLRAGLPYKIARGTAFYERREIKDVLAYLKIIANPFDLIAFSRIYNIPARGIGKATLNKLMGDYENETSILDHLDKNLAKLGAGPAKKVAGLIETFRSVDALRAEVNVSELVRKLLKKIDYAGYIRDGSNEGEDRWENIREIFSVLKKFDGQPTPEGLRQFLEEVALVQDSDAIDEDENQITLMTFHAAKGLEFPAVFMVGMEEGVFPHSRSLINRQELEEERRLCYVGITRAEKNLFLTYCKKRTLYGTTQLNLPSRFIFEIPENIVHHTLSEPDVDLGLSDASSYDDVINY</sequence>
<evidence type="ECO:0000313" key="15">
    <source>
        <dbReference type="Proteomes" id="UP000230232"/>
    </source>
</evidence>
<dbReference type="PANTHER" id="PTHR11070">
    <property type="entry name" value="UVRD / RECB / PCRA DNA HELICASE FAMILY MEMBER"/>
    <property type="match status" value="1"/>
</dbReference>
<evidence type="ECO:0000313" key="14">
    <source>
        <dbReference type="EMBL" id="PIR41353.1"/>
    </source>
</evidence>
<dbReference type="Pfam" id="PF00580">
    <property type="entry name" value="UvrD-helicase"/>
    <property type="match status" value="1"/>
</dbReference>
<dbReference type="EC" id="5.6.2.4" evidence="9"/>
<dbReference type="InterPro" id="IPR014017">
    <property type="entry name" value="DNA_helicase_UvrD-like_C"/>
</dbReference>
<keyword evidence="7" id="KW-0413">Isomerase</keyword>
<dbReference type="PROSITE" id="PS51198">
    <property type="entry name" value="UVRD_HELICASE_ATP_BIND"/>
    <property type="match status" value="1"/>
</dbReference>
<dbReference type="GO" id="GO:0005829">
    <property type="term" value="C:cytosol"/>
    <property type="evidence" value="ECO:0007669"/>
    <property type="project" value="TreeGrafter"/>
</dbReference>
<evidence type="ECO:0000256" key="4">
    <source>
        <dbReference type="ARBA" id="ARBA00022806"/>
    </source>
</evidence>
<dbReference type="GO" id="GO:0033202">
    <property type="term" value="C:DNA helicase complex"/>
    <property type="evidence" value="ECO:0007669"/>
    <property type="project" value="TreeGrafter"/>
</dbReference>
<dbReference type="InterPro" id="IPR027417">
    <property type="entry name" value="P-loop_NTPase"/>
</dbReference>
<reference evidence="14 15" key="1">
    <citation type="submission" date="2017-09" db="EMBL/GenBank/DDBJ databases">
        <title>Depth-based differentiation of microbial function through sediment-hosted aquifers and enrichment of novel symbionts in the deep terrestrial subsurface.</title>
        <authorList>
            <person name="Probst A.J."/>
            <person name="Ladd B."/>
            <person name="Jarett J.K."/>
            <person name="Geller-Mcgrath D.E."/>
            <person name="Sieber C.M."/>
            <person name="Emerson J.B."/>
            <person name="Anantharaman K."/>
            <person name="Thomas B.C."/>
            <person name="Malmstrom R."/>
            <person name="Stieglmeier M."/>
            <person name="Klingl A."/>
            <person name="Woyke T."/>
            <person name="Ryan C.M."/>
            <person name="Banfield J.F."/>
        </authorList>
    </citation>
    <scope>NUCLEOTIDE SEQUENCE [LARGE SCALE GENOMIC DNA]</scope>
    <source>
        <strain evidence="14">CG10_big_fil_rev_8_21_14_0_10_46_23</strain>
    </source>
</reference>
<evidence type="ECO:0000256" key="11">
    <source>
        <dbReference type="PROSITE-ProRule" id="PRU00560"/>
    </source>
</evidence>
<dbReference type="PROSITE" id="PS51217">
    <property type="entry name" value="UVRD_HELICASE_CTER"/>
    <property type="match status" value="1"/>
</dbReference>
<dbReference type="EMBL" id="PCXO01000006">
    <property type="protein sequence ID" value="PIR41353.1"/>
    <property type="molecule type" value="Genomic_DNA"/>
</dbReference>
<feature type="binding site" evidence="11">
    <location>
        <begin position="29"/>
        <end position="36"/>
    </location>
    <ligand>
        <name>ATP</name>
        <dbReference type="ChEBI" id="CHEBI:30616"/>
    </ligand>
</feature>
<evidence type="ECO:0000256" key="1">
    <source>
        <dbReference type="ARBA" id="ARBA00009922"/>
    </source>
</evidence>
<keyword evidence="2 11" id="KW-0547">Nucleotide-binding</keyword>
<evidence type="ECO:0000259" key="13">
    <source>
        <dbReference type="PROSITE" id="PS51217"/>
    </source>
</evidence>
<dbReference type="Gene3D" id="3.40.50.300">
    <property type="entry name" value="P-loop containing nucleotide triphosphate hydrolases"/>
    <property type="match status" value="2"/>
</dbReference>
<evidence type="ECO:0000256" key="8">
    <source>
        <dbReference type="ARBA" id="ARBA00034617"/>
    </source>
</evidence>
<dbReference type="SUPFAM" id="SSF52540">
    <property type="entry name" value="P-loop containing nucleoside triphosphate hydrolases"/>
    <property type="match status" value="1"/>
</dbReference>
<evidence type="ECO:0000256" key="6">
    <source>
        <dbReference type="ARBA" id="ARBA00023125"/>
    </source>
</evidence>
<evidence type="ECO:0000256" key="10">
    <source>
        <dbReference type="ARBA" id="ARBA00048988"/>
    </source>
</evidence>
<dbReference type="Gene3D" id="1.10.10.160">
    <property type="match status" value="1"/>
</dbReference>
<accession>A0A2H0R4B1</accession>
<dbReference type="GO" id="GO:0009314">
    <property type="term" value="P:response to radiation"/>
    <property type="evidence" value="ECO:0007669"/>
    <property type="project" value="UniProtKB-ARBA"/>
</dbReference>
<dbReference type="InterPro" id="IPR014016">
    <property type="entry name" value="UvrD-like_ATP-bd"/>
</dbReference>
<keyword evidence="5 11" id="KW-0067">ATP-binding</keyword>
<dbReference type="AlphaFoldDB" id="A0A2H0R4B1"/>
<organism evidence="14 15">
    <name type="scientific">Candidatus Yanofskybacteria bacterium CG10_big_fil_rev_8_21_14_0_10_46_23</name>
    <dbReference type="NCBI Taxonomy" id="1975098"/>
    <lineage>
        <taxon>Bacteria</taxon>
        <taxon>Candidatus Yanofskyibacteriota</taxon>
    </lineage>
</organism>
<dbReference type="Pfam" id="PF13361">
    <property type="entry name" value="UvrD_C"/>
    <property type="match status" value="1"/>
</dbReference>
<dbReference type="GO" id="GO:0043138">
    <property type="term" value="F:3'-5' DNA helicase activity"/>
    <property type="evidence" value="ECO:0007669"/>
    <property type="project" value="UniProtKB-EC"/>
</dbReference>
<comment type="catalytic activity">
    <reaction evidence="8">
        <text>Couples ATP hydrolysis with the unwinding of duplex DNA by translocating in the 3'-5' direction.</text>
        <dbReference type="EC" id="5.6.2.4"/>
    </reaction>
</comment>